<accession>A1WN52</accession>
<dbReference type="InterPro" id="IPR001608">
    <property type="entry name" value="Ala_racemase_N"/>
</dbReference>
<evidence type="ECO:0000259" key="4">
    <source>
        <dbReference type="SMART" id="SM01119"/>
    </source>
</evidence>
<dbReference type="PANTHER" id="PTHR28004">
    <property type="entry name" value="ZGC:162816-RELATED"/>
    <property type="match status" value="1"/>
</dbReference>
<evidence type="ECO:0000256" key="1">
    <source>
        <dbReference type="ARBA" id="ARBA00005323"/>
    </source>
</evidence>
<dbReference type="KEGG" id="vei:Veis_3329"/>
<dbReference type="CDD" id="cd06818">
    <property type="entry name" value="PLPDE_III_cryptic_DSD"/>
    <property type="match status" value="1"/>
</dbReference>
<gene>
    <name evidence="5" type="ordered locus">Veis_3329</name>
</gene>
<dbReference type="EMBL" id="CP000542">
    <property type="protein sequence ID" value="ABM59059.1"/>
    <property type="molecule type" value="Genomic_DNA"/>
</dbReference>
<reference evidence="6" key="1">
    <citation type="submission" date="2006-12" db="EMBL/GenBank/DDBJ databases">
        <title>Complete sequence of chromosome 1 of Verminephrobacter eiseniae EF01-2.</title>
        <authorList>
            <person name="Copeland A."/>
            <person name="Lucas S."/>
            <person name="Lapidus A."/>
            <person name="Barry K."/>
            <person name="Detter J.C."/>
            <person name="Glavina del Rio T."/>
            <person name="Dalin E."/>
            <person name="Tice H."/>
            <person name="Pitluck S."/>
            <person name="Chertkov O."/>
            <person name="Brettin T."/>
            <person name="Bruce D."/>
            <person name="Han C."/>
            <person name="Tapia R."/>
            <person name="Gilna P."/>
            <person name="Schmutz J."/>
            <person name="Larimer F."/>
            <person name="Land M."/>
            <person name="Hauser L."/>
            <person name="Kyrpides N."/>
            <person name="Kim E."/>
            <person name="Stahl D."/>
            <person name="Richardson P."/>
        </authorList>
    </citation>
    <scope>NUCLEOTIDE SEQUENCE [LARGE SCALE GENOMIC DNA]</scope>
    <source>
        <strain evidence="6">EF01-2</strain>
    </source>
</reference>
<dbReference type="RefSeq" id="WP_011811051.1">
    <property type="nucleotide sequence ID" value="NC_008786.1"/>
</dbReference>
<dbReference type="InterPro" id="IPR026956">
    <property type="entry name" value="D-ser_dehydrat-like_dom"/>
</dbReference>
<keyword evidence="6" id="KW-1185">Reference proteome</keyword>
<dbReference type="OrthoDB" id="9811417at2"/>
<organism evidence="5 6">
    <name type="scientific">Verminephrobacter eiseniae (strain EF01-2)</name>
    <dbReference type="NCBI Taxonomy" id="391735"/>
    <lineage>
        <taxon>Bacteria</taxon>
        <taxon>Pseudomonadati</taxon>
        <taxon>Pseudomonadota</taxon>
        <taxon>Betaproteobacteria</taxon>
        <taxon>Burkholderiales</taxon>
        <taxon>Comamonadaceae</taxon>
        <taxon>Verminephrobacter</taxon>
    </lineage>
</organism>
<dbReference type="HOGENOM" id="CLU_031639_3_0_4"/>
<feature type="compositionally biased region" description="Low complexity" evidence="3">
    <location>
        <begin position="1"/>
        <end position="18"/>
    </location>
</feature>
<dbReference type="InterPro" id="IPR051466">
    <property type="entry name" value="D-amino_acid_metab_enzyme"/>
</dbReference>
<dbReference type="Pfam" id="PF01168">
    <property type="entry name" value="Ala_racemase_N"/>
    <property type="match status" value="1"/>
</dbReference>
<protein>
    <submittedName>
        <fullName evidence="5">D-serine deaminase</fullName>
    </submittedName>
</protein>
<evidence type="ECO:0000256" key="2">
    <source>
        <dbReference type="ARBA" id="ARBA00023239"/>
    </source>
</evidence>
<dbReference type="Gene3D" id="3.20.20.10">
    <property type="entry name" value="Alanine racemase"/>
    <property type="match status" value="1"/>
</dbReference>
<comment type="similarity">
    <text evidence="1">Belongs to the DSD1 family.</text>
</comment>
<dbReference type="GO" id="GO:0016829">
    <property type="term" value="F:lyase activity"/>
    <property type="evidence" value="ECO:0007669"/>
    <property type="project" value="UniProtKB-KW"/>
</dbReference>
<dbReference type="STRING" id="391735.Veis_3329"/>
<proteinExistence type="inferred from homology"/>
<dbReference type="PANTHER" id="PTHR28004:SF8">
    <property type="entry name" value="D-SERINE DEAMINASE"/>
    <property type="match status" value="1"/>
</dbReference>
<evidence type="ECO:0000313" key="5">
    <source>
        <dbReference type="EMBL" id="ABM59059.1"/>
    </source>
</evidence>
<dbReference type="InterPro" id="IPR029066">
    <property type="entry name" value="PLP-binding_barrel"/>
</dbReference>
<dbReference type="Gene3D" id="2.40.37.20">
    <property type="entry name" value="D-serine dehydratase-like domain"/>
    <property type="match status" value="1"/>
</dbReference>
<dbReference type="SMART" id="SM01119">
    <property type="entry name" value="D-ser_dehydrat"/>
    <property type="match status" value="1"/>
</dbReference>
<evidence type="ECO:0000313" key="6">
    <source>
        <dbReference type="Proteomes" id="UP000000374"/>
    </source>
</evidence>
<dbReference type="eggNOG" id="COG3616">
    <property type="taxonomic scope" value="Bacteria"/>
</dbReference>
<dbReference type="AlphaFoldDB" id="A1WN52"/>
<feature type="domain" description="D-serine dehydratase-like" evidence="4">
    <location>
        <begin position="329"/>
        <end position="431"/>
    </location>
</feature>
<dbReference type="SUPFAM" id="SSF51419">
    <property type="entry name" value="PLP-binding barrel"/>
    <property type="match status" value="1"/>
</dbReference>
<dbReference type="InterPro" id="IPR042208">
    <property type="entry name" value="D-ser_dehydrat-like_sf"/>
</dbReference>
<dbReference type="Pfam" id="PF14031">
    <property type="entry name" value="D-ser_dehydrat"/>
    <property type="match status" value="1"/>
</dbReference>
<evidence type="ECO:0000256" key="3">
    <source>
        <dbReference type="SAM" id="MobiDB-lite"/>
    </source>
</evidence>
<feature type="region of interest" description="Disordered" evidence="3">
    <location>
        <begin position="1"/>
        <end position="20"/>
    </location>
</feature>
<name>A1WN52_VEREI</name>
<keyword evidence="2" id="KW-0456">Lyase</keyword>
<dbReference type="Proteomes" id="UP000000374">
    <property type="component" value="Chromosome"/>
</dbReference>
<dbReference type="GeneID" id="76461772"/>
<sequence>MTTMTDTAATSTTNATNAHFTDPLLGSNFKGYPRTQPPRLRSEVGAAGWNMLAGDLPLPLAMLKREALEHNLAWMQSRVREWGIDLAPHGKTSMSPQLFQRQLKAGAWGLTFATVTQLAVGVAAGVRRTLIANQVVSDEDLAGIQMLLRATAGLRIVFLVDSLAQLGLIEDWARRHPASVPFEVMIEIGVEGARTGCRTHEQAVTLATRLRASDAVKLVGIETYEGQGATGVSEPDTAYANTLMDRVEAIARHCDTHKLFETDEVLVSAGGSAIFDLVAGRLKPALGSPVRGLLRAGCYVTHDHGFYQRMVSALDERLGCQCGEGLRPAMEVWATVQSRPEPGLAILAVGKRDISFDLSMPVPIARAARGALEAQAVPAGWKITALNDQHAYLRWDASEEAEAPQVGDRVGLGISHPCTTFDKWHWMPIVENDYRVSDAVAMHF</sequence>